<reference evidence="2" key="1">
    <citation type="submission" date="2018-11" db="EMBL/GenBank/DDBJ databases">
        <authorList>
            <consortium name="Genoscope - CEA"/>
            <person name="William W."/>
        </authorList>
    </citation>
    <scope>NUCLEOTIDE SEQUENCE</scope>
</reference>
<gene>
    <name evidence="2" type="ORF">BOLC9T56425H</name>
</gene>
<dbReference type="EMBL" id="LR031875">
    <property type="protein sequence ID" value="VDD31102.1"/>
    <property type="molecule type" value="Genomic_DNA"/>
</dbReference>
<feature type="non-terminal residue" evidence="2">
    <location>
        <position position="1"/>
    </location>
</feature>
<accession>A0A3P6EF61</accession>
<sequence length="66" mass="7753">MKEAFLILGLGFRFQSFLMMMCYMYVCTLLFAIKFMELNALGNPHPRMDGMTDDLVDIMRKQFAMD</sequence>
<keyword evidence="1" id="KW-0812">Transmembrane</keyword>
<keyword evidence="1" id="KW-1133">Transmembrane helix</keyword>
<dbReference type="AlphaFoldDB" id="A0A3P6EF61"/>
<name>A0A3P6EF61_BRAOL</name>
<protein>
    <submittedName>
        <fullName evidence="2">Uncharacterized protein</fullName>
    </submittedName>
</protein>
<organism evidence="2">
    <name type="scientific">Brassica oleracea</name>
    <name type="common">Wild cabbage</name>
    <dbReference type="NCBI Taxonomy" id="3712"/>
    <lineage>
        <taxon>Eukaryota</taxon>
        <taxon>Viridiplantae</taxon>
        <taxon>Streptophyta</taxon>
        <taxon>Embryophyta</taxon>
        <taxon>Tracheophyta</taxon>
        <taxon>Spermatophyta</taxon>
        <taxon>Magnoliopsida</taxon>
        <taxon>eudicotyledons</taxon>
        <taxon>Gunneridae</taxon>
        <taxon>Pentapetalae</taxon>
        <taxon>rosids</taxon>
        <taxon>malvids</taxon>
        <taxon>Brassicales</taxon>
        <taxon>Brassicaceae</taxon>
        <taxon>Brassiceae</taxon>
        <taxon>Brassica</taxon>
    </lineage>
</organism>
<keyword evidence="1" id="KW-0472">Membrane</keyword>
<evidence type="ECO:0000256" key="1">
    <source>
        <dbReference type="SAM" id="Phobius"/>
    </source>
</evidence>
<proteinExistence type="predicted"/>
<feature type="non-terminal residue" evidence="2">
    <location>
        <position position="66"/>
    </location>
</feature>
<feature type="transmembrane region" description="Helical" evidence="1">
    <location>
        <begin position="12"/>
        <end position="33"/>
    </location>
</feature>
<evidence type="ECO:0000313" key="2">
    <source>
        <dbReference type="EMBL" id="VDD31102.1"/>
    </source>
</evidence>